<evidence type="ECO:0000313" key="1">
    <source>
        <dbReference type="EMBL" id="KAH3666588.1"/>
    </source>
</evidence>
<keyword evidence="2" id="KW-1185">Reference proteome</keyword>
<dbReference type="Proteomes" id="UP000769528">
    <property type="component" value="Unassembled WGS sequence"/>
</dbReference>
<dbReference type="AlphaFoldDB" id="A0A9P8T535"/>
<dbReference type="EMBL" id="JAEUBF010001424">
    <property type="protein sequence ID" value="KAH3666588.1"/>
    <property type="molecule type" value="Genomic_DNA"/>
</dbReference>
<gene>
    <name evidence="1" type="ORF">WICMUC_005572</name>
</gene>
<comment type="caution">
    <text evidence="1">The sequence shown here is derived from an EMBL/GenBank/DDBJ whole genome shotgun (WGS) entry which is preliminary data.</text>
</comment>
<reference evidence="1" key="2">
    <citation type="submission" date="2021-01" db="EMBL/GenBank/DDBJ databases">
        <authorList>
            <person name="Schikora-Tamarit M.A."/>
        </authorList>
    </citation>
    <scope>NUCLEOTIDE SEQUENCE</scope>
    <source>
        <strain evidence="1">CBS6341</strain>
    </source>
</reference>
<name>A0A9P8T535_9ASCO</name>
<protein>
    <submittedName>
        <fullName evidence="1">Uncharacterized protein</fullName>
    </submittedName>
</protein>
<organism evidence="1 2">
    <name type="scientific">Wickerhamomyces mucosus</name>
    <dbReference type="NCBI Taxonomy" id="1378264"/>
    <lineage>
        <taxon>Eukaryota</taxon>
        <taxon>Fungi</taxon>
        <taxon>Dikarya</taxon>
        <taxon>Ascomycota</taxon>
        <taxon>Saccharomycotina</taxon>
        <taxon>Saccharomycetes</taxon>
        <taxon>Phaffomycetales</taxon>
        <taxon>Wickerhamomycetaceae</taxon>
        <taxon>Wickerhamomyces</taxon>
    </lineage>
</organism>
<accession>A0A9P8T535</accession>
<evidence type="ECO:0000313" key="2">
    <source>
        <dbReference type="Proteomes" id="UP000769528"/>
    </source>
</evidence>
<proteinExistence type="predicted"/>
<sequence length="275" mass="32463">MIYKFNNLLTLSNLSIIDDLDPTFWSFDKFDELIKSKKKKYKDLNNLINYSSIDNRDNSLTILKSIYYGSLINKLIVNKCNNNNNDKIDYYIDKYQYVKNLQIYKPIIANILINNNNNNNYNEYDIINPILINLLNINESNYQFSSSYNNLNESKMFKLIQKFPLFNSIFPIRSINFKIQSNLMINHNNMELTLVKQILNWMHININYNNGIRYNNDVATRSKKRGFELIENLSDDDDDTISNFTEYDPLSSSQTESIKSIDIKFKRKKIGPSLQ</sequence>
<reference evidence="1" key="1">
    <citation type="journal article" date="2021" name="Open Biol.">
        <title>Shared evolutionary footprints suggest mitochondrial oxidative damage underlies multiple complex I losses in fungi.</title>
        <authorList>
            <person name="Schikora-Tamarit M.A."/>
            <person name="Marcet-Houben M."/>
            <person name="Nosek J."/>
            <person name="Gabaldon T."/>
        </authorList>
    </citation>
    <scope>NUCLEOTIDE SEQUENCE</scope>
    <source>
        <strain evidence="1">CBS6341</strain>
    </source>
</reference>